<dbReference type="InterPro" id="IPR056279">
    <property type="entry name" value="Aip3p_Bud6_N"/>
</dbReference>
<evidence type="ECO:0000313" key="5">
    <source>
        <dbReference type="EMBL" id="RHZ75741.1"/>
    </source>
</evidence>
<dbReference type="GO" id="GO:0005519">
    <property type="term" value="F:cytoskeletal regulatory protein binding"/>
    <property type="evidence" value="ECO:0007669"/>
    <property type="project" value="InterPro"/>
</dbReference>
<keyword evidence="6" id="KW-1185">Reference proteome</keyword>
<evidence type="ECO:0000256" key="2">
    <source>
        <dbReference type="SAM" id="Coils"/>
    </source>
</evidence>
<proteinExistence type="predicted"/>
<dbReference type="Proteomes" id="UP000266861">
    <property type="component" value="Unassembled WGS sequence"/>
</dbReference>
<feature type="compositionally biased region" description="Basic and acidic residues" evidence="3">
    <location>
        <begin position="276"/>
        <end position="286"/>
    </location>
</feature>
<comment type="caution">
    <text evidence="5">The sequence shown here is derived from an EMBL/GenBank/DDBJ whole genome shotgun (WGS) entry which is preliminary data.</text>
</comment>
<dbReference type="GO" id="GO:0051286">
    <property type="term" value="C:cell tip"/>
    <property type="evidence" value="ECO:0007669"/>
    <property type="project" value="TreeGrafter"/>
</dbReference>
<dbReference type="SMART" id="SM00806">
    <property type="entry name" value="AIP3"/>
    <property type="match status" value="1"/>
</dbReference>
<organism evidence="5 6">
    <name type="scientific">Diversispora epigaea</name>
    <dbReference type="NCBI Taxonomy" id="1348612"/>
    <lineage>
        <taxon>Eukaryota</taxon>
        <taxon>Fungi</taxon>
        <taxon>Fungi incertae sedis</taxon>
        <taxon>Mucoromycota</taxon>
        <taxon>Glomeromycotina</taxon>
        <taxon>Glomeromycetes</taxon>
        <taxon>Diversisporales</taxon>
        <taxon>Diversisporaceae</taxon>
        <taxon>Diversispora</taxon>
    </lineage>
</organism>
<dbReference type="GO" id="GO:0005737">
    <property type="term" value="C:cytoplasm"/>
    <property type="evidence" value="ECO:0007669"/>
    <property type="project" value="TreeGrafter"/>
</dbReference>
<dbReference type="InterPro" id="IPR022782">
    <property type="entry name" value="AIP3-like_C"/>
</dbReference>
<dbReference type="PANTHER" id="PTHR22741">
    <property type="entry name" value="P140CAP/SNIP-RELATED"/>
    <property type="match status" value="1"/>
</dbReference>
<dbReference type="PANTHER" id="PTHR22741:SF10">
    <property type="entry name" value="COILED-COIL DOMAIN-CONTAINING PROTEIN CG32809"/>
    <property type="match status" value="1"/>
</dbReference>
<sequence length="754" mass="86084">MSYPNNPSVSITQQTVRVVQPPFQPNTPQRRPSSSPSPQREKEPLPPPLQRRSTGNSQMNSNSIENTVTQLLFTTKTLLEALTSWSLGLVNEQQVSNIYVKLGSELNTVVNLFSQSGVDMSNIAIIPQDLRVCLEKTLSEEASPTTLEQHLPSIKEIIVSLLQGLKAKQVIYRQVTDNSPPPPPPPPPPPMPPRITDFESSDYPISGVKRNPSDPMMDALKHSNLLERRASKRHSVYTMQRGTGRKNITRKNREGLMPPQNDIQEEEGVIHENDEENHKDPVDLNHEMSPPPEYASSNEVDNTTTNDQESRENNPLTLYLQLGKDVKKIQYDGNISIPALRMLFIEKFQYNPGMDDFPNIYIKDPQIGILYELEDLEEVKNNSILSLNVKVLEQVKKHIDKSMAELTNEIRDIKKSIAGNESKSRNVSNPPTPSASQFRVLAQKVISNVKEKKEEKGSNKDALVIKIANELKDQFVEVQNLRRDLGIMRQYYTGFQEETNQLIKSLTAKSENVKLALKNVSSERKFIDDGKAKLDSRTSKLLIKVDELQDIIDELKADVIQRRAKPRDTTVQLVKGESEAVEKELESLQQYVKTVKPMWKKTWEEELQMIVDEQQFLNHQEELIEDLQDDNKKLTQVFKKVLEVGEARIKAKPKEYFVKQKEEGFEGLKTVILEVQSITPDHDKRLKALEQSQKARERELANRIDEFEAELSDFVVHNKLKKTGGAQEVERLRQKKNEDVLKELFKSNSENQTP</sequence>
<feature type="compositionally biased region" description="Polar residues" evidence="3">
    <location>
        <begin position="51"/>
        <end position="61"/>
    </location>
</feature>
<dbReference type="Pfam" id="PF03915">
    <property type="entry name" value="AIP3"/>
    <property type="match status" value="1"/>
</dbReference>
<evidence type="ECO:0000256" key="3">
    <source>
        <dbReference type="SAM" id="MobiDB-lite"/>
    </source>
</evidence>
<gene>
    <name evidence="5" type="ORF">Glove_209g164</name>
</gene>
<evidence type="ECO:0000313" key="6">
    <source>
        <dbReference type="Proteomes" id="UP000266861"/>
    </source>
</evidence>
<reference evidence="5 6" key="1">
    <citation type="submission" date="2018-08" db="EMBL/GenBank/DDBJ databases">
        <title>Genome and evolution of the arbuscular mycorrhizal fungus Diversispora epigaea (formerly Glomus versiforme) and its bacterial endosymbionts.</title>
        <authorList>
            <person name="Sun X."/>
            <person name="Fei Z."/>
            <person name="Harrison M."/>
        </authorList>
    </citation>
    <scope>NUCLEOTIDE SEQUENCE [LARGE SCALE GENOMIC DNA]</scope>
    <source>
        <strain evidence="5 6">IT104</strain>
    </source>
</reference>
<dbReference type="EMBL" id="PQFF01000196">
    <property type="protein sequence ID" value="RHZ75741.1"/>
    <property type="molecule type" value="Genomic_DNA"/>
</dbReference>
<feature type="compositionally biased region" description="Polar residues" evidence="3">
    <location>
        <begin position="1"/>
        <end position="17"/>
    </location>
</feature>
<feature type="compositionally biased region" description="Polar residues" evidence="3">
    <location>
        <begin position="295"/>
        <end position="307"/>
    </location>
</feature>
<protein>
    <recommendedName>
        <fullName evidence="4">Actin interacting protein 3 C-terminal domain-containing protein</fullName>
    </recommendedName>
</protein>
<name>A0A397IIF7_9GLOM</name>
<evidence type="ECO:0000256" key="1">
    <source>
        <dbReference type="ARBA" id="ARBA00023054"/>
    </source>
</evidence>
<feature type="coiled-coil region" evidence="2">
    <location>
        <begin position="389"/>
        <end position="423"/>
    </location>
</feature>
<feature type="compositionally biased region" description="Low complexity" evidence="3">
    <location>
        <begin position="28"/>
        <end position="38"/>
    </location>
</feature>
<feature type="compositionally biased region" description="Pro residues" evidence="3">
    <location>
        <begin position="179"/>
        <end position="193"/>
    </location>
</feature>
<dbReference type="Pfam" id="PF23153">
    <property type="entry name" value="Aip3p_Bud6_N"/>
    <property type="match status" value="1"/>
</dbReference>
<evidence type="ECO:0000259" key="4">
    <source>
        <dbReference type="SMART" id="SM00806"/>
    </source>
</evidence>
<feature type="coiled-coil region" evidence="2">
    <location>
        <begin position="617"/>
        <end position="644"/>
    </location>
</feature>
<dbReference type="Gene3D" id="1.20.58.1540">
    <property type="entry name" value="Actin interacting protein 3, C-terminal domain"/>
    <property type="match status" value="1"/>
</dbReference>
<feature type="region of interest" description="Disordered" evidence="3">
    <location>
        <begin position="276"/>
        <end position="314"/>
    </location>
</feature>
<dbReference type="InterPro" id="IPR005613">
    <property type="entry name" value="AIP3_C"/>
</dbReference>
<dbReference type="STRING" id="1348612.A0A397IIF7"/>
<keyword evidence="1 2" id="KW-0175">Coiled coil</keyword>
<dbReference type="OrthoDB" id="783096at2759"/>
<dbReference type="AlphaFoldDB" id="A0A397IIF7"/>
<feature type="region of interest" description="Disordered" evidence="3">
    <location>
        <begin position="1"/>
        <end position="61"/>
    </location>
</feature>
<accession>A0A397IIF7</accession>
<dbReference type="SUPFAM" id="SSF101447">
    <property type="entry name" value="Formin homology 2 domain (FH2 domain)"/>
    <property type="match status" value="1"/>
</dbReference>
<feature type="region of interest" description="Disordered" evidence="3">
    <location>
        <begin position="175"/>
        <end position="200"/>
    </location>
</feature>
<feature type="coiled-coil region" evidence="2">
    <location>
        <begin position="538"/>
        <end position="565"/>
    </location>
</feature>
<feature type="region of interest" description="Disordered" evidence="3">
    <location>
        <begin position="236"/>
        <end position="262"/>
    </location>
</feature>
<dbReference type="GO" id="GO:0030010">
    <property type="term" value="P:establishment of cell polarity"/>
    <property type="evidence" value="ECO:0007669"/>
    <property type="project" value="TreeGrafter"/>
</dbReference>
<dbReference type="InterPro" id="IPR051825">
    <property type="entry name" value="SRCIN1"/>
</dbReference>
<feature type="domain" description="Actin interacting protein 3 C-terminal" evidence="4">
    <location>
        <begin position="319"/>
        <end position="738"/>
    </location>
</feature>